<gene>
    <name evidence="1" type="ORF">QFC24_005605</name>
</gene>
<proteinExistence type="predicted"/>
<organism evidence="1 2">
    <name type="scientific">Naganishia onofrii</name>
    <dbReference type="NCBI Taxonomy" id="1851511"/>
    <lineage>
        <taxon>Eukaryota</taxon>
        <taxon>Fungi</taxon>
        <taxon>Dikarya</taxon>
        <taxon>Basidiomycota</taxon>
        <taxon>Agaricomycotina</taxon>
        <taxon>Tremellomycetes</taxon>
        <taxon>Filobasidiales</taxon>
        <taxon>Filobasidiaceae</taxon>
        <taxon>Naganishia</taxon>
    </lineage>
</organism>
<evidence type="ECO:0000313" key="1">
    <source>
        <dbReference type="EMBL" id="KAJ9119891.1"/>
    </source>
</evidence>
<dbReference type="Proteomes" id="UP001234202">
    <property type="component" value="Unassembled WGS sequence"/>
</dbReference>
<comment type="caution">
    <text evidence="1">The sequence shown here is derived from an EMBL/GenBank/DDBJ whole genome shotgun (WGS) entry which is preliminary data.</text>
</comment>
<evidence type="ECO:0000313" key="2">
    <source>
        <dbReference type="Proteomes" id="UP001234202"/>
    </source>
</evidence>
<keyword evidence="2" id="KW-1185">Reference proteome</keyword>
<protein>
    <submittedName>
        <fullName evidence="1">Uncharacterized protein</fullName>
    </submittedName>
</protein>
<reference evidence="1" key="1">
    <citation type="submission" date="2023-04" db="EMBL/GenBank/DDBJ databases">
        <title>Draft Genome sequencing of Naganishia species isolated from polar environments using Oxford Nanopore Technology.</title>
        <authorList>
            <person name="Leo P."/>
            <person name="Venkateswaran K."/>
        </authorList>
    </citation>
    <scope>NUCLEOTIDE SEQUENCE</scope>
    <source>
        <strain evidence="1">DBVPG 5303</strain>
    </source>
</reference>
<name>A0ACC2X9Y9_9TREE</name>
<dbReference type="EMBL" id="JASBWV010000023">
    <property type="protein sequence ID" value="KAJ9119891.1"/>
    <property type="molecule type" value="Genomic_DNA"/>
</dbReference>
<accession>A0ACC2X9Y9</accession>
<sequence length="66" mass="7424">MTGLQRGNFQITNDLITDILRVASRGNAPWNNVGVPIWRLIIDFQVKGHRAEHAKRMQQAGLVGDQ</sequence>